<dbReference type="EMBL" id="JAFBFI010000013">
    <property type="protein sequence ID" value="MBM7693558.1"/>
    <property type="molecule type" value="Genomic_DNA"/>
</dbReference>
<evidence type="ECO:0000313" key="1">
    <source>
        <dbReference type="EMBL" id="MBM7693558.1"/>
    </source>
</evidence>
<reference evidence="1 2" key="1">
    <citation type="submission" date="2021-01" db="EMBL/GenBank/DDBJ databases">
        <title>Genomic Encyclopedia of Type Strains, Phase IV (KMG-IV): sequencing the most valuable type-strain genomes for metagenomic binning, comparative biology and taxonomic classification.</title>
        <authorList>
            <person name="Goeker M."/>
        </authorList>
    </citation>
    <scope>NUCLEOTIDE SEQUENCE [LARGE SCALE GENOMIC DNA]</scope>
    <source>
        <strain evidence="1 2">DSM 105482</strain>
    </source>
</reference>
<organism evidence="1 2">
    <name type="scientific">Peribacillus deserti</name>
    <dbReference type="NCBI Taxonomy" id="673318"/>
    <lineage>
        <taxon>Bacteria</taxon>
        <taxon>Bacillati</taxon>
        <taxon>Bacillota</taxon>
        <taxon>Bacilli</taxon>
        <taxon>Bacillales</taxon>
        <taxon>Bacillaceae</taxon>
        <taxon>Peribacillus</taxon>
    </lineage>
</organism>
<proteinExistence type="predicted"/>
<sequence>MMLETYKEKITVLREQGEVEIPLEDCDMFYIEDTLKSLNLDFQKLIRPPKRFAAVKMLTIKLKRGCSDA</sequence>
<accession>A0ABS2QK46</accession>
<dbReference type="Proteomes" id="UP000823486">
    <property type="component" value="Unassembled WGS sequence"/>
</dbReference>
<dbReference type="RefSeq" id="WP_204544369.1">
    <property type="nucleotide sequence ID" value="NZ_JAFBFI010000013.1"/>
</dbReference>
<gene>
    <name evidence="1" type="ORF">JOC77_002998</name>
</gene>
<evidence type="ECO:0000313" key="2">
    <source>
        <dbReference type="Proteomes" id="UP000823486"/>
    </source>
</evidence>
<comment type="caution">
    <text evidence="1">The sequence shown here is derived from an EMBL/GenBank/DDBJ whole genome shotgun (WGS) entry which is preliminary data.</text>
</comment>
<name>A0ABS2QK46_9BACI</name>
<protein>
    <submittedName>
        <fullName evidence="1">Uncharacterized protein</fullName>
    </submittedName>
</protein>
<keyword evidence="2" id="KW-1185">Reference proteome</keyword>